<sequence length="97" mass="11089">MADWTFLTNHAHVLLCVARDPGIRHRDLAERVGITERAVQRIVADLTEAGYLDSVREGRRNRYQLHPELPLRHPLERDHRIGEILAVLQEPATTPAP</sequence>
<evidence type="ECO:0000313" key="1">
    <source>
        <dbReference type="EMBL" id="GIE47448.1"/>
    </source>
</evidence>
<dbReference type="Pfam" id="PF13412">
    <property type="entry name" value="HTH_24"/>
    <property type="match status" value="1"/>
</dbReference>
<dbReference type="InterPro" id="IPR036388">
    <property type="entry name" value="WH-like_DNA-bd_sf"/>
</dbReference>
<dbReference type="InterPro" id="IPR011991">
    <property type="entry name" value="ArsR-like_HTH"/>
</dbReference>
<keyword evidence="2" id="KW-1185">Reference proteome</keyword>
<dbReference type="Gene3D" id="1.10.10.10">
    <property type="entry name" value="Winged helix-like DNA-binding domain superfamily/Winged helix DNA-binding domain"/>
    <property type="match status" value="1"/>
</dbReference>
<dbReference type="InterPro" id="IPR036390">
    <property type="entry name" value="WH_DNA-bd_sf"/>
</dbReference>
<protein>
    <submittedName>
        <fullName evidence="1">ArsR family transcriptional regulator</fullName>
    </submittedName>
</protein>
<proteinExistence type="predicted"/>
<name>A0A919MMI2_9ACTN</name>
<organism evidence="1 2">
    <name type="scientific">Actinoplanes nipponensis</name>
    <dbReference type="NCBI Taxonomy" id="135950"/>
    <lineage>
        <taxon>Bacteria</taxon>
        <taxon>Bacillati</taxon>
        <taxon>Actinomycetota</taxon>
        <taxon>Actinomycetes</taxon>
        <taxon>Micromonosporales</taxon>
        <taxon>Micromonosporaceae</taxon>
        <taxon>Actinoplanes</taxon>
    </lineage>
</organism>
<accession>A0A919MMI2</accession>
<dbReference type="RefSeq" id="WP_203765513.1">
    <property type="nucleotide sequence ID" value="NZ_BAAAYJ010000076.1"/>
</dbReference>
<dbReference type="CDD" id="cd00090">
    <property type="entry name" value="HTH_ARSR"/>
    <property type="match status" value="1"/>
</dbReference>
<dbReference type="AlphaFoldDB" id="A0A919MMI2"/>
<reference evidence="1" key="1">
    <citation type="submission" date="2021-01" db="EMBL/GenBank/DDBJ databases">
        <title>Whole genome shotgun sequence of Actinoplanes nipponensis NBRC 14063.</title>
        <authorList>
            <person name="Komaki H."/>
            <person name="Tamura T."/>
        </authorList>
    </citation>
    <scope>NUCLEOTIDE SEQUENCE</scope>
    <source>
        <strain evidence="1">NBRC 14063</strain>
    </source>
</reference>
<dbReference type="EMBL" id="BOMQ01000011">
    <property type="protein sequence ID" value="GIE47448.1"/>
    <property type="molecule type" value="Genomic_DNA"/>
</dbReference>
<dbReference type="SUPFAM" id="SSF46785">
    <property type="entry name" value="Winged helix' DNA-binding domain"/>
    <property type="match status" value="1"/>
</dbReference>
<dbReference type="Proteomes" id="UP000647172">
    <property type="component" value="Unassembled WGS sequence"/>
</dbReference>
<evidence type="ECO:0000313" key="2">
    <source>
        <dbReference type="Proteomes" id="UP000647172"/>
    </source>
</evidence>
<gene>
    <name evidence="1" type="ORF">Ani05nite_09820</name>
</gene>
<comment type="caution">
    <text evidence="1">The sequence shown here is derived from an EMBL/GenBank/DDBJ whole genome shotgun (WGS) entry which is preliminary data.</text>
</comment>